<dbReference type="GO" id="GO:0016628">
    <property type="term" value="F:oxidoreductase activity, acting on the CH-CH group of donors, NAD or NADP as acceptor"/>
    <property type="evidence" value="ECO:0007669"/>
    <property type="project" value="InterPro"/>
</dbReference>
<comment type="caution">
    <text evidence="3">The sequence shown here is derived from an EMBL/GenBank/DDBJ whole genome shotgun (WGS) entry which is preliminary data.</text>
</comment>
<dbReference type="EMBL" id="JAAIUW010000005">
    <property type="protein sequence ID" value="KAF7833269.1"/>
    <property type="molecule type" value="Genomic_DNA"/>
</dbReference>
<dbReference type="InterPro" id="IPR011032">
    <property type="entry name" value="GroES-like_sf"/>
</dbReference>
<protein>
    <submittedName>
        <fullName evidence="3">DNA repair protein rhp7 isoform B</fullName>
    </submittedName>
</protein>
<organism evidence="3 4">
    <name type="scientific">Senna tora</name>
    <dbReference type="NCBI Taxonomy" id="362788"/>
    <lineage>
        <taxon>Eukaryota</taxon>
        <taxon>Viridiplantae</taxon>
        <taxon>Streptophyta</taxon>
        <taxon>Embryophyta</taxon>
        <taxon>Tracheophyta</taxon>
        <taxon>Spermatophyta</taxon>
        <taxon>Magnoliopsida</taxon>
        <taxon>eudicotyledons</taxon>
        <taxon>Gunneridae</taxon>
        <taxon>Pentapetalae</taxon>
        <taxon>rosids</taxon>
        <taxon>fabids</taxon>
        <taxon>Fabales</taxon>
        <taxon>Fabaceae</taxon>
        <taxon>Caesalpinioideae</taxon>
        <taxon>Cassia clade</taxon>
        <taxon>Senna</taxon>
    </lineage>
</organism>
<keyword evidence="2" id="KW-0560">Oxidoreductase</keyword>
<name>A0A834WVY2_9FABA</name>
<evidence type="ECO:0000313" key="4">
    <source>
        <dbReference type="Proteomes" id="UP000634136"/>
    </source>
</evidence>
<dbReference type="Gene3D" id="3.90.180.10">
    <property type="entry name" value="Medium-chain alcohol dehydrogenases, catalytic domain"/>
    <property type="match status" value="1"/>
</dbReference>
<evidence type="ECO:0000256" key="1">
    <source>
        <dbReference type="ARBA" id="ARBA00010371"/>
    </source>
</evidence>
<comment type="similarity">
    <text evidence="1">Belongs to the zinc-containing alcohol dehydrogenase family. Quinone oxidoreductase subfamily.</text>
</comment>
<evidence type="ECO:0000256" key="2">
    <source>
        <dbReference type="ARBA" id="ARBA00023002"/>
    </source>
</evidence>
<dbReference type="PANTHER" id="PTHR44573:SF3">
    <property type="entry name" value="CYTOSOLIC ALKENAL_ONE OXIDOREDUCTASE"/>
    <property type="match status" value="1"/>
</dbReference>
<evidence type="ECO:0000313" key="3">
    <source>
        <dbReference type="EMBL" id="KAF7833269.1"/>
    </source>
</evidence>
<keyword evidence="4" id="KW-1185">Reference proteome</keyword>
<proteinExistence type="inferred from homology"/>
<dbReference type="AlphaFoldDB" id="A0A834WVY2"/>
<dbReference type="InterPro" id="IPR044626">
    <property type="entry name" value="AOR-like"/>
</dbReference>
<dbReference type="Proteomes" id="UP000634136">
    <property type="component" value="Unassembled WGS sequence"/>
</dbReference>
<gene>
    <name evidence="3" type="ORF">G2W53_015602</name>
</gene>
<accession>A0A834WVY2</accession>
<dbReference type="SUPFAM" id="SSF50129">
    <property type="entry name" value="GroES-like"/>
    <property type="match status" value="1"/>
</dbReference>
<dbReference type="SUPFAM" id="SSF52047">
    <property type="entry name" value="RNI-like"/>
    <property type="match status" value="1"/>
</dbReference>
<dbReference type="Gene3D" id="3.80.10.10">
    <property type="entry name" value="Ribonuclease Inhibitor"/>
    <property type="match status" value="1"/>
</dbReference>
<dbReference type="InterPro" id="IPR032675">
    <property type="entry name" value="LRR_dom_sf"/>
</dbReference>
<dbReference type="OrthoDB" id="1435951at2759"/>
<sequence length="115" mass="12807">MTAPGYDVAGVGVKVANEVKKFKVGDEVYGEINEKALEPQFWITIVSGRKLTDSSVKVIAEFCPGLCSLDLMNLCKLTDSSIGYLTNGCRALHTLKLYRSPFKCLFFYPLYSVFH</sequence>
<reference evidence="3" key="1">
    <citation type="submission" date="2020-09" db="EMBL/GenBank/DDBJ databases">
        <title>Genome-Enabled Discovery of Anthraquinone Biosynthesis in Senna tora.</title>
        <authorList>
            <person name="Kang S.-H."/>
            <person name="Pandey R.P."/>
            <person name="Lee C.-M."/>
            <person name="Sim J.-S."/>
            <person name="Jeong J.-T."/>
            <person name="Choi B.-S."/>
            <person name="Jung M."/>
            <person name="Ginzburg D."/>
            <person name="Zhao K."/>
            <person name="Won S.Y."/>
            <person name="Oh T.-J."/>
            <person name="Yu Y."/>
            <person name="Kim N.-H."/>
            <person name="Lee O.R."/>
            <person name="Lee T.-H."/>
            <person name="Bashyal P."/>
            <person name="Kim T.-S."/>
            <person name="Lee W.-H."/>
            <person name="Kawkins C."/>
            <person name="Kim C.-K."/>
            <person name="Kim J.S."/>
            <person name="Ahn B.O."/>
            <person name="Rhee S.Y."/>
            <person name="Sohng J.K."/>
        </authorList>
    </citation>
    <scope>NUCLEOTIDE SEQUENCE</scope>
    <source>
        <tissue evidence="3">Leaf</tissue>
    </source>
</reference>
<dbReference type="PANTHER" id="PTHR44573">
    <property type="entry name" value="NADPH-DEPENDENT ALKENAL/ONE OXIDOREDUCTASE, CHLOROPLASTIC"/>
    <property type="match status" value="1"/>
</dbReference>